<name>A0A291I9G1_9CAUD</name>
<keyword evidence="6" id="KW-1185">Reference proteome</keyword>
<evidence type="ECO:0000256" key="1">
    <source>
        <dbReference type="ARBA" id="ARBA00004328"/>
    </source>
</evidence>
<keyword evidence="2" id="KW-0946">Virion</keyword>
<evidence type="ECO:0000256" key="2">
    <source>
        <dbReference type="ARBA" id="ARBA00022732"/>
    </source>
</evidence>
<sequence length="1162" mass="124080">MSNISIPENDNPIRTQASLGGNQKYRNMGNVSGQAYLVRGQVTHVYYQKGTLDFNPYGSSSSSETTDGSGSAPIPVDFWGTNTDGKVFGCYRPVKIGSQVLVAYINGDTSYPIVVGIYPDNEKGYELISPVPYNLGDDSTDSVQGDSLGEKKLYANQQLRYMSGKGDILKSMGGKSFLYISKNDSGYLDDINYAYDQISDFYDRDGNQINPTQTKAQSWLLVHEDNDSDENSDGHRTRFYLNKAGELMVAFMNKNDASNITLLEASKDTGFKLTRRFDTSDLTEESNTYVQLGIGNGNKVNITSVDSGDATTFDLENGSINLNTPEKGTISFNNVSVDTILGKVSDAQNTANNAADKADNAYLAGETAKSAASDAASQALAASQAGEEAKSAAVDAKAAGEDAKAEAKDTQNRIIYYSSISQEKDVAIPGKYIIVNTDTYIKSATIQTAHIADAAITTAKIANAAIGTAQIEDAAITTAKIGNAAIGTAQIEDAAITDAKVGDLSANHLKAGTIDFSVINGTNINASNITVGKLVANQLEIKSLDELSNNLGTVDNGTLGNLNNWGSVKIYADVYAHTFSNLNGTFTADANGGVVASNLTIRGVTNLVYNAALLGNSGTYPNTKVPGWNLFTTGYYSNATLHDGVPSIGFNSSTGGAVWTTFAQSKLYPLNGLTGQPYSASVWFIEDGSDPNMLYQFTLAFFDTNGNRINGYVGQTWSGISSAQPWRYITINKAVSPSNAAYVGLQYWAYNGTGHALFSSPMLTQTAQSTGYQPDTGNIISAGTITGSSFYGGSVINNSNNTAGYYPMSIDSLGTYNSTYIDSAVALRASVQSGAILYNYRSMIANSGQYVYSDTVINGQGLTVDSGYTTVKDTTFSASSTETAYVSISTTGGLFLHGSDANIDFGGHLSDNETNVGMYMNPYGNIIGKSSSDYWQVSKQGADNTGGGATARFGIDTGGKGTINFYRPLFVDEIGAFTSSNGGALLVHDQKGTSQMVFRNDGNPQVVSASIYNRTYSSGSTVTVTSYGTLGRITSASKYKLDIVKDTSIDKANKLLTLDMSSWVDKSSAESLAESKTNGSELSEPEMNVFRHYGLIAEDLIKAGLDEFVIKGDKGQAEGIEYDRLWTVLIPKIRQLSNEQIQNTMTISKLENEIKLLKQEGN</sequence>
<accession>A0A291I9G1</accession>
<evidence type="ECO:0000259" key="4">
    <source>
        <dbReference type="PROSITE" id="PS51688"/>
    </source>
</evidence>
<proteinExistence type="predicted"/>
<protein>
    <submittedName>
        <fullName evidence="5">Tail fiber protein</fullName>
    </submittedName>
</protein>
<keyword evidence="2" id="KW-1227">Viral tail protein</keyword>
<feature type="domain" description="Peptidase S74" evidence="4">
    <location>
        <begin position="1035"/>
        <end position="1154"/>
    </location>
</feature>
<dbReference type="InterPro" id="IPR030392">
    <property type="entry name" value="S74_ICA"/>
</dbReference>
<organism evidence="5 6">
    <name type="scientific">Lactobacillus phage LpeD</name>
    <dbReference type="NCBI Taxonomy" id="2041210"/>
    <lineage>
        <taxon>Viruses</taxon>
        <taxon>Duplodnaviria</taxon>
        <taxon>Heunggongvirae</taxon>
        <taxon>Uroviricota</taxon>
        <taxon>Caudoviricetes</taxon>
        <taxon>Herelleviridae</taxon>
        <taxon>Elpedvirus</taxon>
        <taxon>Elpedvirus LpeD</taxon>
    </lineage>
</organism>
<dbReference type="Proteomes" id="UP000229296">
    <property type="component" value="Segment"/>
</dbReference>
<gene>
    <name evidence="5" type="ORF">LpeD_21</name>
</gene>
<dbReference type="EMBL" id="MF787246">
    <property type="protein sequence ID" value="ATG86330.1"/>
    <property type="molecule type" value="Genomic_DNA"/>
</dbReference>
<reference evidence="5 6" key="1">
    <citation type="submission" date="2017-08" db="EMBL/GenBank/DDBJ databases">
        <title>Isolation and Characterization of phages of Lactobacillus pentosus and plantarum.</title>
        <authorList>
            <person name="Qi R."/>
            <person name="Yu M."/>
            <person name="Qiao X."/>
            <person name="Li Y."/>
        </authorList>
    </citation>
    <scope>NUCLEOTIDE SEQUENCE [LARGE SCALE GENOMIC DNA]</scope>
</reference>
<evidence type="ECO:0000313" key="6">
    <source>
        <dbReference type="Proteomes" id="UP000229296"/>
    </source>
</evidence>
<evidence type="ECO:0000313" key="5">
    <source>
        <dbReference type="EMBL" id="ATG86330.1"/>
    </source>
</evidence>
<dbReference type="PROSITE" id="PS51688">
    <property type="entry name" value="ICA"/>
    <property type="match status" value="1"/>
</dbReference>
<evidence type="ECO:0000256" key="3">
    <source>
        <dbReference type="SAM" id="MobiDB-lite"/>
    </source>
</evidence>
<comment type="subcellular location">
    <subcellularLocation>
        <location evidence="1">Virion</location>
    </subcellularLocation>
</comment>
<feature type="region of interest" description="Disordered" evidence="3">
    <location>
        <begin position="1"/>
        <end position="22"/>
    </location>
</feature>
<dbReference type="GO" id="GO:0098015">
    <property type="term" value="C:virus tail"/>
    <property type="evidence" value="ECO:0007669"/>
    <property type="project" value="UniProtKB-KW"/>
</dbReference>